<dbReference type="Proteomes" id="UP000029981">
    <property type="component" value="Chromosome 6"/>
</dbReference>
<dbReference type="Gramene" id="KGN47724">
    <property type="protein sequence ID" value="KGN47724"/>
    <property type="gene ID" value="Csa_6G385080"/>
</dbReference>
<dbReference type="Pfam" id="PF00098">
    <property type="entry name" value="zf-CCHC"/>
    <property type="match status" value="1"/>
</dbReference>
<keyword evidence="1" id="KW-0863">Zinc-finger</keyword>
<reference evidence="3 4" key="2">
    <citation type="journal article" date="2009" name="PLoS ONE">
        <title>An integrated genetic and cytogenetic map of the cucumber genome.</title>
        <authorList>
            <person name="Ren Y."/>
            <person name="Zhang Z."/>
            <person name="Liu J."/>
            <person name="Staub J.E."/>
            <person name="Han Y."/>
            <person name="Cheng Z."/>
            <person name="Li X."/>
            <person name="Lu J."/>
            <person name="Miao H."/>
            <person name="Kang H."/>
            <person name="Xie B."/>
            <person name="Gu X."/>
            <person name="Wang X."/>
            <person name="Du Y."/>
            <person name="Jin W."/>
            <person name="Huang S."/>
        </authorList>
    </citation>
    <scope>NUCLEOTIDE SEQUENCE [LARGE SCALE GENOMIC DNA]</scope>
    <source>
        <strain evidence="4">cv. 9930</strain>
    </source>
</reference>
<proteinExistence type="predicted"/>
<dbReference type="InterPro" id="IPR001878">
    <property type="entry name" value="Znf_CCHC"/>
</dbReference>
<evidence type="ECO:0000256" key="1">
    <source>
        <dbReference type="PROSITE-ProRule" id="PRU00047"/>
    </source>
</evidence>
<evidence type="ECO:0000313" key="3">
    <source>
        <dbReference type="EMBL" id="KGN47724.1"/>
    </source>
</evidence>
<name>A0A0A0KFU3_CUCSA</name>
<reference evidence="3 4" key="3">
    <citation type="journal article" date="2010" name="BMC Genomics">
        <title>Transcriptome sequencing and comparative analysis of cucumber flowers with different sex types.</title>
        <authorList>
            <person name="Guo S."/>
            <person name="Zheng Y."/>
            <person name="Joung J.G."/>
            <person name="Liu S."/>
            <person name="Zhang Z."/>
            <person name="Crasta O.R."/>
            <person name="Sobral B.W."/>
            <person name="Xu Y."/>
            <person name="Huang S."/>
            <person name="Fei Z."/>
        </authorList>
    </citation>
    <scope>NUCLEOTIDE SEQUENCE [LARGE SCALE GENOMIC DNA]</scope>
    <source>
        <strain evidence="4">cv. 9930</strain>
    </source>
</reference>
<evidence type="ECO:0000259" key="2">
    <source>
        <dbReference type="PROSITE" id="PS50158"/>
    </source>
</evidence>
<evidence type="ECO:0000313" key="4">
    <source>
        <dbReference type="Proteomes" id="UP000029981"/>
    </source>
</evidence>
<dbReference type="SUPFAM" id="SSF57756">
    <property type="entry name" value="Retrovirus zinc finger-like domains"/>
    <property type="match status" value="1"/>
</dbReference>
<dbReference type="GO" id="GO:0008270">
    <property type="term" value="F:zinc ion binding"/>
    <property type="evidence" value="ECO:0007669"/>
    <property type="project" value="UniProtKB-KW"/>
</dbReference>
<feature type="domain" description="CCHC-type" evidence="2">
    <location>
        <begin position="33"/>
        <end position="46"/>
    </location>
</feature>
<dbReference type="InterPro" id="IPR036875">
    <property type="entry name" value="Znf_CCHC_sf"/>
</dbReference>
<dbReference type="AlphaFoldDB" id="A0A0A0KFU3"/>
<dbReference type="PROSITE" id="PS50158">
    <property type="entry name" value="ZF_CCHC"/>
    <property type="match status" value="1"/>
</dbReference>
<dbReference type="EMBL" id="CM002927">
    <property type="protein sequence ID" value="KGN47724.1"/>
    <property type="molecule type" value="Genomic_DNA"/>
</dbReference>
<gene>
    <name evidence="3" type="ORF">Csa_6G385080</name>
</gene>
<keyword evidence="4" id="KW-1185">Reference proteome</keyword>
<organism evidence="3 4">
    <name type="scientific">Cucumis sativus</name>
    <name type="common">Cucumber</name>
    <dbReference type="NCBI Taxonomy" id="3659"/>
    <lineage>
        <taxon>Eukaryota</taxon>
        <taxon>Viridiplantae</taxon>
        <taxon>Streptophyta</taxon>
        <taxon>Embryophyta</taxon>
        <taxon>Tracheophyta</taxon>
        <taxon>Spermatophyta</taxon>
        <taxon>Magnoliopsida</taxon>
        <taxon>eudicotyledons</taxon>
        <taxon>Gunneridae</taxon>
        <taxon>Pentapetalae</taxon>
        <taxon>rosids</taxon>
        <taxon>fabids</taxon>
        <taxon>Cucurbitales</taxon>
        <taxon>Cucurbitaceae</taxon>
        <taxon>Benincaseae</taxon>
        <taxon>Cucumis</taxon>
    </lineage>
</organism>
<keyword evidence="1" id="KW-0862">Zinc</keyword>
<reference evidence="3 4" key="4">
    <citation type="journal article" date="2011" name="BMC Genomics">
        <title>RNA-Seq improves annotation of protein-coding genes in the cucumber genome.</title>
        <authorList>
            <person name="Li Z."/>
            <person name="Zhang Z."/>
            <person name="Yan P."/>
            <person name="Huang S."/>
            <person name="Fei Z."/>
            <person name="Lin K."/>
        </authorList>
    </citation>
    <scope>NUCLEOTIDE SEQUENCE [LARGE SCALE GENOMIC DNA]</scope>
    <source>
        <strain evidence="4">cv. 9930</strain>
    </source>
</reference>
<dbReference type="GO" id="GO:0003676">
    <property type="term" value="F:nucleic acid binding"/>
    <property type="evidence" value="ECO:0007669"/>
    <property type="project" value="InterPro"/>
</dbReference>
<reference evidence="3 4" key="1">
    <citation type="journal article" date="2009" name="Nat. Genet.">
        <title>The genome of the cucumber, Cucumis sativus L.</title>
        <authorList>
            <person name="Huang S."/>
            <person name="Li R."/>
            <person name="Zhang Z."/>
            <person name="Li L."/>
            <person name="Gu X."/>
            <person name="Fan W."/>
            <person name="Lucas W.J."/>
            <person name="Wang X."/>
            <person name="Xie B."/>
            <person name="Ni P."/>
            <person name="Ren Y."/>
            <person name="Zhu H."/>
            <person name="Li J."/>
            <person name="Lin K."/>
            <person name="Jin W."/>
            <person name="Fei Z."/>
            <person name="Li G."/>
            <person name="Staub J."/>
            <person name="Kilian A."/>
            <person name="van der Vossen E.A."/>
            <person name="Wu Y."/>
            <person name="Guo J."/>
            <person name="He J."/>
            <person name="Jia Z."/>
            <person name="Ren Y."/>
            <person name="Tian G."/>
            <person name="Lu Y."/>
            <person name="Ruan J."/>
            <person name="Qian W."/>
            <person name="Wang M."/>
            <person name="Huang Q."/>
            <person name="Li B."/>
            <person name="Xuan Z."/>
            <person name="Cao J."/>
            <person name="Asan"/>
            <person name="Wu Z."/>
            <person name="Zhang J."/>
            <person name="Cai Q."/>
            <person name="Bai Y."/>
            <person name="Zhao B."/>
            <person name="Han Y."/>
            <person name="Li Y."/>
            <person name="Li X."/>
            <person name="Wang S."/>
            <person name="Shi Q."/>
            <person name="Liu S."/>
            <person name="Cho W.K."/>
            <person name="Kim J.Y."/>
            <person name="Xu Y."/>
            <person name="Heller-Uszynska K."/>
            <person name="Miao H."/>
            <person name="Cheng Z."/>
            <person name="Zhang S."/>
            <person name="Wu J."/>
            <person name="Yang Y."/>
            <person name="Kang H."/>
            <person name="Li M."/>
            <person name="Liang H."/>
            <person name="Ren X."/>
            <person name="Shi Z."/>
            <person name="Wen M."/>
            <person name="Jian M."/>
            <person name="Yang H."/>
            <person name="Zhang G."/>
            <person name="Yang Z."/>
            <person name="Chen R."/>
            <person name="Liu S."/>
            <person name="Li J."/>
            <person name="Ma L."/>
            <person name="Liu H."/>
            <person name="Zhou Y."/>
            <person name="Zhao J."/>
            <person name="Fang X."/>
            <person name="Li G."/>
            <person name="Fang L."/>
            <person name="Li Y."/>
            <person name="Liu D."/>
            <person name="Zheng H."/>
            <person name="Zhang Y."/>
            <person name="Qin N."/>
            <person name="Li Z."/>
            <person name="Yang G."/>
            <person name="Yang S."/>
            <person name="Bolund L."/>
            <person name="Kristiansen K."/>
            <person name="Zheng H."/>
            <person name="Li S."/>
            <person name="Zhang X."/>
            <person name="Yang H."/>
            <person name="Wang J."/>
            <person name="Sun R."/>
            <person name="Zhang B."/>
            <person name="Jiang S."/>
            <person name="Wang J."/>
            <person name="Du Y."/>
            <person name="Li S."/>
        </authorList>
    </citation>
    <scope>NUCLEOTIDE SEQUENCE [LARGE SCALE GENOMIC DNA]</scope>
    <source>
        <strain evidence="4">cv. 9930</strain>
    </source>
</reference>
<protein>
    <recommendedName>
        <fullName evidence="2">CCHC-type domain-containing protein</fullName>
    </recommendedName>
</protein>
<accession>A0A0A0KFU3</accession>
<keyword evidence="1" id="KW-0479">Metal-binding</keyword>
<sequence length="101" mass="11523">MAIVFSNMVRRFETDEKGMCWGRITRVRLMDFCYECGKLGHVLEDCSSSSDTAEEQDCNSRFGTGVEDLSYEDWPGGVRKGGDEKYRELRIENRGGLGRLL</sequence>